<protein>
    <submittedName>
        <fullName evidence="1">Uncharacterized protein</fullName>
    </submittedName>
</protein>
<evidence type="ECO:0000313" key="2">
    <source>
        <dbReference type="Proteomes" id="UP000179270"/>
    </source>
</evidence>
<comment type="caution">
    <text evidence="1">The sequence shown here is derived from an EMBL/GenBank/DDBJ whole genome shotgun (WGS) entry which is preliminary data.</text>
</comment>
<dbReference type="EMBL" id="MGAF01000050">
    <property type="protein sequence ID" value="OGK39431.1"/>
    <property type="molecule type" value="Genomic_DNA"/>
</dbReference>
<sequence>MKFKILILITLIAVISVGYFAYNASKKTTNLLSPVSEKTEKTKKANPATKTKEYTDPSGFKFSYPADSKVEVIDKKDPDYYSSLRLTSSGTDENLTIDVTSTKYKSLADWVKNNKEITGNSKDIKLAGLDAKEIVSNGKKVTVAIDLETLITITSNSSKVNNTVVSTFAFEQPEVSVDNNEPASAGEDIVFEGEEVIE</sequence>
<dbReference type="STRING" id="1802055.A3A74_04880"/>
<accession>A0A1F7I7U3</accession>
<proteinExistence type="predicted"/>
<evidence type="ECO:0000313" key="1">
    <source>
        <dbReference type="EMBL" id="OGK39431.1"/>
    </source>
</evidence>
<dbReference type="Proteomes" id="UP000179270">
    <property type="component" value="Unassembled WGS sequence"/>
</dbReference>
<name>A0A1F7I7U3_9BACT</name>
<reference evidence="1 2" key="1">
    <citation type="journal article" date="2016" name="Nat. Commun.">
        <title>Thousands of microbial genomes shed light on interconnected biogeochemical processes in an aquifer system.</title>
        <authorList>
            <person name="Anantharaman K."/>
            <person name="Brown C.T."/>
            <person name="Hug L.A."/>
            <person name="Sharon I."/>
            <person name="Castelle C.J."/>
            <person name="Probst A.J."/>
            <person name="Thomas B.C."/>
            <person name="Singh A."/>
            <person name="Wilkins M.J."/>
            <person name="Karaoz U."/>
            <person name="Brodie E.L."/>
            <person name="Williams K.H."/>
            <person name="Hubbard S.S."/>
            <person name="Banfield J.F."/>
        </authorList>
    </citation>
    <scope>NUCLEOTIDE SEQUENCE [LARGE SCALE GENOMIC DNA]</scope>
</reference>
<gene>
    <name evidence="1" type="ORF">A3A74_04880</name>
</gene>
<dbReference type="AlphaFoldDB" id="A0A1F7I7U3"/>
<organism evidence="1 2">
    <name type="scientific">Candidatus Roizmanbacteria bacterium RIFCSPLOWO2_01_FULL_35_13</name>
    <dbReference type="NCBI Taxonomy" id="1802055"/>
    <lineage>
        <taxon>Bacteria</taxon>
        <taxon>Candidatus Roizmaniibacteriota</taxon>
    </lineage>
</organism>